<evidence type="ECO:0000313" key="16">
    <source>
        <dbReference type="Proteomes" id="UP000294581"/>
    </source>
</evidence>
<sequence length="250" mass="26323">MQSHEFVLLPAIDILGGRCVRLYQGDYAQRTEYSDHPAAMAQRWCEAGARCLHVVDLDGAKDGESINAATVEEVVRTARSYGASVQVGGGIRNRDAIARWLDMGVERVVLGTVSRDIEQMAQFASEFGGRRIVAGLDGRGGKLAVTGWLEQTNTSVVELAHNLAKVGVVYALVTDVERDGTGMGANLQLAQSVQEAGLWTFASGGISGHDDILAAKSAGLAGAVVGKALYDGKVDLRLALVQVAAKGDGV</sequence>
<dbReference type="InterPro" id="IPR044524">
    <property type="entry name" value="Isoase_HisA-like"/>
</dbReference>
<comment type="pathway">
    <text evidence="3 12 14">Amino-acid biosynthesis; L-histidine biosynthesis; L-histidine from 5-phospho-alpha-D-ribose 1-diphosphate: step 4/9.</text>
</comment>
<evidence type="ECO:0000256" key="10">
    <source>
        <dbReference type="ARBA" id="ARBA00023235"/>
    </source>
</evidence>
<feature type="active site" description="Proton acceptor" evidence="12">
    <location>
        <position position="13"/>
    </location>
</feature>
<evidence type="ECO:0000256" key="7">
    <source>
        <dbReference type="ARBA" id="ARBA00022490"/>
    </source>
</evidence>
<reference evidence="15 16" key="1">
    <citation type="submission" date="2019-03" db="EMBL/GenBank/DDBJ databases">
        <title>Genomic Encyclopedia of Type Strains, Phase IV (KMG-IV): sequencing the most valuable type-strain genomes for metagenomic binning, comparative biology and taxonomic classification.</title>
        <authorList>
            <person name="Goeker M."/>
        </authorList>
    </citation>
    <scope>NUCLEOTIDE SEQUENCE [LARGE SCALE GENOMIC DNA]</scope>
    <source>
        <strain evidence="15 16">DSM 17974</strain>
    </source>
</reference>
<comment type="subcellular location">
    <subcellularLocation>
        <location evidence="2 12 14">Cytoplasm</location>
    </subcellularLocation>
</comment>
<keyword evidence="8 12" id="KW-0028">Amino-acid biosynthesis</keyword>
<comment type="catalytic activity">
    <reaction evidence="1 12 14">
        <text>1-(5-phospho-beta-D-ribosyl)-5-[(5-phospho-beta-D-ribosylamino)methylideneamino]imidazole-4-carboxamide = 5-[(5-phospho-1-deoxy-D-ribulos-1-ylimino)methylamino]-1-(5-phospho-beta-D-ribosyl)imidazole-4-carboxamide</text>
        <dbReference type="Rhea" id="RHEA:15469"/>
        <dbReference type="ChEBI" id="CHEBI:58435"/>
        <dbReference type="ChEBI" id="CHEBI:58525"/>
        <dbReference type="EC" id="5.3.1.16"/>
    </reaction>
</comment>
<keyword evidence="10 12" id="KW-0413">Isomerase</keyword>
<dbReference type="EC" id="5.3.1.16" evidence="5 12"/>
<feature type="active site" description="Proton donor" evidence="12">
    <location>
        <position position="137"/>
    </location>
</feature>
<dbReference type="GO" id="GO:0000105">
    <property type="term" value="P:L-histidine biosynthetic process"/>
    <property type="evidence" value="ECO:0007669"/>
    <property type="project" value="UniProtKB-UniRule"/>
</dbReference>
<evidence type="ECO:0000256" key="1">
    <source>
        <dbReference type="ARBA" id="ARBA00000901"/>
    </source>
</evidence>
<dbReference type="InterPro" id="IPR023016">
    <property type="entry name" value="HisA/PriA"/>
</dbReference>
<dbReference type="NCBIfam" id="TIGR00007">
    <property type="entry name" value="1-(5-phosphoribosyl)-5-[(5-phosphoribosylamino)methylideneamino]imidazole-4-carboxamide isomerase"/>
    <property type="match status" value="1"/>
</dbReference>
<evidence type="ECO:0000256" key="6">
    <source>
        <dbReference type="ARBA" id="ARBA00018464"/>
    </source>
</evidence>
<dbReference type="InterPro" id="IPR013785">
    <property type="entry name" value="Aldolase_TIM"/>
</dbReference>
<evidence type="ECO:0000256" key="2">
    <source>
        <dbReference type="ARBA" id="ARBA00004496"/>
    </source>
</evidence>
<dbReference type="GO" id="GO:0000162">
    <property type="term" value="P:L-tryptophan biosynthetic process"/>
    <property type="evidence" value="ECO:0007669"/>
    <property type="project" value="TreeGrafter"/>
</dbReference>
<dbReference type="OrthoDB" id="9807749at2"/>
<evidence type="ECO:0000313" key="15">
    <source>
        <dbReference type="EMBL" id="TDY49633.1"/>
    </source>
</evidence>
<organism evidence="15 16">
    <name type="scientific">Alicyclobacillus sacchari</name>
    <dbReference type="NCBI Taxonomy" id="392010"/>
    <lineage>
        <taxon>Bacteria</taxon>
        <taxon>Bacillati</taxon>
        <taxon>Bacillota</taxon>
        <taxon>Bacilli</taxon>
        <taxon>Bacillales</taxon>
        <taxon>Alicyclobacillaceae</taxon>
        <taxon>Alicyclobacillus</taxon>
    </lineage>
</organism>
<dbReference type="InterPro" id="IPR006063">
    <property type="entry name" value="HisA_bact_arch"/>
</dbReference>
<comment type="similarity">
    <text evidence="4 12 13">Belongs to the HisA/HisF family.</text>
</comment>
<comment type="caution">
    <text evidence="15">The sequence shown here is derived from an EMBL/GenBank/DDBJ whole genome shotgun (WGS) entry which is preliminary data.</text>
</comment>
<dbReference type="InterPro" id="IPR011060">
    <property type="entry name" value="RibuloseP-bd_barrel"/>
</dbReference>
<accession>A0A4R8LQ32</accession>
<protein>
    <recommendedName>
        <fullName evidence="6 12">1-(5-phosphoribosyl)-5-[(5-phosphoribosylamino)methylideneamino] imidazole-4-carboxamide isomerase</fullName>
        <ecNumber evidence="5 12">5.3.1.16</ecNumber>
    </recommendedName>
    <alternativeName>
        <fullName evidence="11 12">Phosphoribosylformimino-5-aminoimidazole carboxamide ribotide isomerase</fullName>
    </alternativeName>
</protein>
<evidence type="ECO:0000256" key="14">
    <source>
        <dbReference type="RuleBase" id="RU003658"/>
    </source>
</evidence>
<evidence type="ECO:0000256" key="5">
    <source>
        <dbReference type="ARBA" id="ARBA00012550"/>
    </source>
</evidence>
<gene>
    <name evidence="12" type="primary">hisA</name>
    <name evidence="15" type="ORF">C7445_104146</name>
</gene>
<dbReference type="Pfam" id="PF00977">
    <property type="entry name" value="His_biosynth"/>
    <property type="match status" value="1"/>
</dbReference>
<dbReference type="Gene3D" id="3.20.20.70">
    <property type="entry name" value="Aldolase class I"/>
    <property type="match status" value="1"/>
</dbReference>
<dbReference type="RefSeq" id="WP_134159206.1">
    <property type="nucleotide sequence ID" value="NZ_SORF01000004.1"/>
</dbReference>
<proteinExistence type="inferred from homology"/>
<keyword evidence="9 12" id="KW-0368">Histidine biosynthesis</keyword>
<evidence type="ECO:0000256" key="12">
    <source>
        <dbReference type="HAMAP-Rule" id="MF_01014"/>
    </source>
</evidence>
<keyword evidence="16" id="KW-1185">Reference proteome</keyword>
<dbReference type="HAMAP" id="MF_01014">
    <property type="entry name" value="HisA"/>
    <property type="match status" value="1"/>
</dbReference>
<evidence type="ECO:0000256" key="11">
    <source>
        <dbReference type="ARBA" id="ARBA00030547"/>
    </source>
</evidence>
<dbReference type="EMBL" id="SORF01000004">
    <property type="protein sequence ID" value="TDY49633.1"/>
    <property type="molecule type" value="Genomic_DNA"/>
</dbReference>
<keyword evidence="7 12" id="KW-0963">Cytoplasm</keyword>
<evidence type="ECO:0000256" key="3">
    <source>
        <dbReference type="ARBA" id="ARBA00005133"/>
    </source>
</evidence>
<name>A0A4R8LQ32_9BACL</name>
<evidence type="ECO:0000256" key="8">
    <source>
        <dbReference type="ARBA" id="ARBA00022605"/>
    </source>
</evidence>
<dbReference type="SUPFAM" id="SSF51366">
    <property type="entry name" value="Ribulose-phoshate binding barrel"/>
    <property type="match status" value="1"/>
</dbReference>
<dbReference type="FunFam" id="3.20.20.70:FF:000009">
    <property type="entry name" value="1-(5-phosphoribosyl)-5-[(5-phosphoribosylamino)methylideneamino] imidazole-4-carboxamide isomerase"/>
    <property type="match status" value="1"/>
</dbReference>
<dbReference type="AlphaFoldDB" id="A0A4R8LQ32"/>
<dbReference type="Proteomes" id="UP000294581">
    <property type="component" value="Unassembled WGS sequence"/>
</dbReference>
<dbReference type="InterPro" id="IPR006062">
    <property type="entry name" value="His_biosynth"/>
</dbReference>
<dbReference type="GO" id="GO:0005737">
    <property type="term" value="C:cytoplasm"/>
    <property type="evidence" value="ECO:0007669"/>
    <property type="project" value="UniProtKB-SubCell"/>
</dbReference>
<dbReference type="PANTHER" id="PTHR43090">
    <property type="entry name" value="1-(5-PHOSPHORIBOSYL)-5-[(5-PHOSPHORIBOSYLAMINO)METHYLIDENEAMINO] IMIDAZOLE-4-CARBOXAMIDE ISOMERASE"/>
    <property type="match status" value="1"/>
</dbReference>
<evidence type="ECO:0000256" key="13">
    <source>
        <dbReference type="RuleBase" id="RU003657"/>
    </source>
</evidence>
<evidence type="ECO:0000256" key="4">
    <source>
        <dbReference type="ARBA" id="ARBA00009667"/>
    </source>
</evidence>
<dbReference type="CDD" id="cd04732">
    <property type="entry name" value="HisA"/>
    <property type="match status" value="1"/>
</dbReference>
<dbReference type="UniPathway" id="UPA00031">
    <property type="reaction ID" value="UER00009"/>
</dbReference>
<evidence type="ECO:0000256" key="9">
    <source>
        <dbReference type="ARBA" id="ARBA00023102"/>
    </source>
</evidence>
<dbReference type="GO" id="GO:0003949">
    <property type="term" value="F:1-(5-phosphoribosyl)-5-[(5-phosphoribosylamino)methylideneamino]imidazole-4-carboxamide isomerase activity"/>
    <property type="evidence" value="ECO:0007669"/>
    <property type="project" value="UniProtKB-UniRule"/>
</dbReference>
<dbReference type="PANTHER" id="PTHR43090:SF2">
    <property type="entry name" value="1-(5-PHOSPHORIBOSYL)-5-[(5-PHOSPHORIBOSYLAMINO)METHYLIDENEAMINO] IMIDAZOLE-4-CARBOXAMIDE ISOMERASE"/>
    <property type="match status" value="1"/>
</dbReference>